<protein>
    <submittedName>
        <fullName evidence="1">Uncharacterized protein</fullName>
    </submittedName>
</protein>
<accession>A0A4S4CF90</accession>
<evidence type="ECO:0000313" key="2">
    <source>
        <dbReference type="Proteomes" id="UP000310636"/>
    </source>
</evidence>
<sequence length="204" mass="23368">MNLMSLSGSMVHRGEGDDSEVLAAAARLLSRIPTIYAYVILDHAVAFGRWEQGTIMIGLDRALHQLENLLHVQELRLFHELGEFKATRVDERFRWRYRLDEAAEKPIDVLDETHKLWGISRSGTDPNGWTWLQSGRGTSIYLPYGQTGCVEYGVAVRHYIQFHRQHPALEPGEEANSLYRFVDERMVALVDWQDYLKKQGGAQA</sequence>
<gene>
    <name evidence="1" type="ORF">E6C55_01620</name>
</gene>
<dbReference type="AlphaFoldDB" id="A0A4S4CF90"/>
<comment type="caution">
    <text evidence="1">The sequence shown here is derived from an EMBL/GenBank/DDBJ whole genome shotgun (WGS) entry which is preliminary data.</text>
</comment>
<organism evidence="1 2">
    <name type="scientific">Cohnella fermenti</name>
    <dbReference type="NCBI Taxonomy" id="2565925"/>
    <lineage>
        <taxon>Bacteria</taxon>
        <taxon>Bacillati</taxon>
        <taxon>Bacillota</taxon>
        <taxon>Bacilli</taxon>
        <taxon>Bacillales</taxon>
        <taxon>Paenibacillaceae</taxon>
        <taxon>Cohnella</taxon>
    </lineage>
</organism>
<reference evidence="1 2" key="1">
    <citation type="submission" date="2019-04" db="EMBL/GenBank/DDBJ databases">
        <title>Cohnella sp. nov. isolated from preserved vegetables.</title>
        <authorList>
            <person name="Lin S.-Y."/>
            <person name="Hung M.-H."/>
            <person name="Young C.-C."/>
        </authorList>
    </citation>
    <scope>NUCLEOTIDE SEQUENCE [LARGE SCALE GENOMIC DNA]</scope>
    <source>
        <strain evidence="1 2">CC-MHH1044</strain>
    </source>
</reference>
<dbReference type="Proteomes" id="UP000310636">
    <property type="component" value="Unassembled WGS sequence"/>
</dbReference>
<dbReference type="EMBL" id="SSOB01000001">
    <property type="protein sequence ID" value="THF84695.1"/>
    <property type="molecule type" value="Genomic_DNA"/>
</dbReference>
<dbReference type="OrthoDB" id="2052149at2"/>
<evidence type="ECO:0000313" key="1">
    <source>
        <dbReference type="EMBL" id="THF84695.1"/>
    </source>
</evidence>
<dbReference type="NCBIfam" id="TIGR03984">
    <property type="entry name" value="CRISPR-associated protein Csx19"/>
    <property type="match status" value="1"/>
</dbReference>
<proteinExistence type="predicted"/>
<keyword evidence="2" id="KW-1185">Reference proteome</keyword>
<name>A0A4S4CF90_9BACL</name>
<dbReference type="InterPro" id="IPR023815">
    <property type="entry name" value="CRISPR-assoc_Csx19"/>
</dbReference>
<dbReference type="RefSeq" id="WP_136368009.1">
    <property type="nucleotide sequence ID" value="NZ_SSOB01000001.1"/>
</dbReference>